<dbReference type="InterPro" id="IPR003961">
    <property type="entry name" value="FN3_dom"/>
</dbReference>
<evidence type="ECO:0000256" key="1">
    <source>
        <dbReference type="ARBA" id="ARBA00023054"/>
    </source>
</evidence>
<dbReference type="PANTHER" id="PTHR24099">
    <property type="entry name" value="E3 UBIQUITIN-PROTEIN LIGASE TRIM36-RELATED"/>
    <property type="match status" value="1"/>
</dbReference>
<comment type="caution">
    <text evidence="4">The sequence shown here is derived from an EMBL/GenBank/DDBJ whole genome shotgun (WGS) entry which is preliminary data.</text>
</comment>
<dbReference type="Proteomes" id="UP000681720">
    <property type="component" value="Unassembled WGS sequence"/>
</dbReference>
<dbReference type="InterPro" id="IPR036116">
    <property type="entry name" value="FN3_sf"/>
</dbReference>
<dbReference type="AlphaFoldDB" id="A0A8S3IJ46"/>
<feature type="domain" description="Fibronectin type-III" evidence="3">
    <location>
        <begin position="15"/>
        <end position="106"/>
    </location>
</feature>
<reference evidence="4" key="1">
    <citation type="submission" date="2021-02" db="EMBL/GenBank/DDBJ databases">
        <authorList>
            <person name="Nowell W R."/>
        </authorList>
    </citation>
    <scope>NUCLEOTIDE SEQUENCE</scope>
</reference>
<sequence length="194" mass="21807">MCLNRMTPLSPRFIAEQCLCHDEPSGTISGTLAWSMRDVGAIQGFILELDDGTFASDFREVYDGTETMCAVDGLLLSNVYTARVKAYNQAGESAYSECITLHSSSVYWFTFNPRTAHPDIQFISNSTSLTNDNHYSFDSITCLSSQERVALGSRGFRKGKHYWEITIQRYDDKPDPAFGVARFDVLKEHMLGKD</sequence>
<dbReference type="InterPro" id="IPR013320">
    <property type="entry name" value="ConA-like_dom_sf"/>
</dbReference>
<evidence type="ECO:0000313" key="5">
    <source>
        <dbReference type="Proteomes" id="UP000681720"/>
    </source>
</evidence>
<dbReference type="GO" id="GO:0007411">
    <property type="term" value="P:axon guidance"/>
    <property type="evidence" value="ECO:0007669"/>
    <property type="project" value="TreeGrafter"/>
</dbReference>
<dbReference type="CDD" id="cd00063">
    <property type="entry name" value="FN3"/>
    <property type="match status" value="1"/>
</dbReference>
<dbReference type="PROSITE" id="PS50188">
    <property type="entry name" value="B302_SPRY"/>
    <property type="match status" value="1"/>
</dbReference>
<dbReference type="InterPro" id="IPR013783">
    <property type="entry name" value="Ig-like_fold"/>
</dbReference>
<dbReference type="InterPro" id="IPR043136">
    <property type="entry name" value="B30.2/SPRY_sf"/>
</dbReference>
<protein>
    <submittedName>
        <fullName evidence="4">Uncharacterized protein</fullName>
    </submittedName>
</protein>
<dbReference type="PROSITE" id="PS50853">
    <property type="entry name" value="FN3"/>
    <property type="match status" value="1"/>
</dbReference>
<dbReference type="SUPFAM" id="SSF49265">
    <property type="entry name" value="Fibronectin type III"/>
    <property type="match status" value="1"/>
</dbReference>
<dbReference type="Gene3D" id="2.60.40.10">
    <property type="entry name" value="Immunoglobulins"/>
    <property type="match status" value="1"/>
</dbReference>
<dbReference type="EMBL" id="CAJOBJ010346124">
    <property type="protein sequence ID" value="CAF5201609.1"/>
    <property type="molecule type" value="Genomic_DNA"/>
</dbReference>
<dbReference type="PANTHER" id="PTHR24099:SF15">
    <property type="entry name" value="E3 UBIQUITIN-PROTEIN LIGASE TRIM9"/>
    <property type="match status" value="1"/>
</dbReference>
<dbReference type="InterPro" id="IPR050617">
    <property type="entry name" value="E3_ligase_FN3/SPRY"/>
</dbReference>
<dbReference type="InterPro" id="IPR001870">
    <property type="entry name" value="B30.2/SPRY"/>
</dbReference>
<evidence type="ECO:0000259" key="2">
    <source>
        <dbReference type="PROSITE" id="PS50188"/>
    </source>
</evidence>
<dbReference type="Gene3D" id="2.60.120.920">
    <property type="match status" value="1"/>
</dbReference>
<proteinExistence type="predicted"/>
<organism evidence="4 5">
    <name type="scientific">Rotaria magnacalcarata</name>
    <dbReference type="NCBI Taxonomy" id="392030"/>
    <lineage>
        <taxon>Eukaryota</taxon>
        <taxon>Metazoa</taxon>
        <taxon>Spiralia</taxon>
        <taxon>Gnathifera</taxon>
        <taxon>Rotifera</taxon>
        <taxon>Eurotatoria</taxon>
        <taxon>Bdelloidea</taxon>
        <taxon>Philodinida</taxon>
        <taxon>Philodinidae</taxon>
        <taxon>Rotaria</taxon>
    </lineage>
</organism>
<feature type="non-terminal residue" evidence="4">
    <location>
        <position position="1"/>
    </location>
</feature>
<accession>A0A8S3IJ46</accession>
<name>A0A8S3IJ46_9BILA</name>
<dbReference type="GO" id="GO:0043005">
    <property type="term" value="C:neuron projection"/>
    <property type="evidence" value="ECO:0007669"/>
    <property type="project" value="TreeGrafter"/>
</dbReference>
<dbReference type="FunFam" id="2.60.40.10:FF:000178">
    <property type="entry name" value="E3 ubiquitin-protein ligase TRIM9 isoform X1"/>
    <property type="match status" value="1"/>
</dbReference>
<keyword evidence="1" id="KW-0175">Coiled coil</keyword>
<evidence type="ECO:0000259" key="3">
    <source>
        <dbReference type="PROSITE" id="PS50853"/>
    </source>
</evidence>
<evidence type="ECO:0000313" key="4">
    <source>
        <dbReference type="EMBL" id="CAF5201609.1"/>
    </source>
</evidence>
<dbReference type="SUPFAM" id="SSF49899">
    <property type="entry name" value="Concanavalin A-like lectins/glucanases"/>
    <property type="match status" value="1"/>
</dbReference>
<feature type="domain" description="B30.2/SPRY" evidence="2">
    <location>
        <begin position="88"/>
        <end position="194"/>
    </location>
</feature>
<gene>
    <name evidence="4" type="ORF">GIL414_LOCUS76786</name>
</gene>